<evidence type="ECO:0000313" key="1">
    <source>
        <dbReference type="Proteomes" id="UP000887576"/>
    </source>
</evidence>
<protein>
    <submittedName>
        <fullName evidence="2">Uncharacterized protein</fullName>
    </submittedName>
</protein>
<reference evidence="2" key="1">
    <citation type="submission" date="2022-11" db="UniProtKB">
        <authorList>
            <consortium name="WormBaseParasite"/>
        </authorList>
    </citation>
    <scope>IDENTIFICATION</scope>
</reference>
<dbReference type="Proteomes" id="UP000887576">
    <property type="component" value="Unplaced"/>
</dbReference>
<dbReference type="WBParaSite" id="JU765_v2.g5674.t1">
    <property type="protein sequence ID" value="JU765_v2.g5674.t1"/>
    <property type="gene ID" value="JU765_v2.g5674"/>
</dbReference>
<sequence>MEERLTELSGKEDEVVQCCGKIEDLERLLAEKQVEIENLMNGKNENESLKKITPAIVDEMNDIYKCLSNVTGQFRKISNQKHVKSKKI</sequence>
<name>A0AC34RCK0_9BILA</name>
<proteinExistence type="predicted"/>
<organism evidence="1 2">
    <name type="scientific">Panagrolaimus sp. JU765</name>
    <dbReference type="NCBI Taxonomy" id="591449"/>
    <lineage>
        <taxon>Eukaryota</taxon>
        <taxon>Metazoa</taxon>
        <taxon>Ecdysozoa</taxon>
        <taxon>Nematoda</taxon>
        <taxon>Chromadorea</taxon>
        <taxon>Rhabditida</taxon>
        <taxon>Tylenchina</taxon>
        <taxon>Panagrolaimomorpha</taxon>
        <taxon>Panagrolaimoidea</taxon>
        <taxon>Panagrolaimidae</taxon>
        <taxon>Panagrolaimus</taxon>
    </lineage>
</organism>
<evidence type="ECO:0000313" key="2">
    <source>
        <dbReference type="WBParaSite" id="JU765_v2.g5674.t1"/>
    </source>
</evidence>
<accession>A0AC34RCK0</accession>